<feature type="compositionally biased region" description="Basic residues" evidence="1">
    <location>
        <begin position="171"/>
        <end position="188"/>
    </location>
</feature>
<name>A0A066YWJ0_9ACTN</name>
<sequence length="237" mass="25833">MTRSTPAVTACSASDRNCSSSDGSSPVRLRNSSAAPATRRLASSASSAATTTTPRTASRSIRNASSAGTDCPHPTLPRPTPARTRPHRPAARSAPAPTRPPQPPGALAWNAEPTTETGARRTHGHHRGVPQRTGAAQPQPRRRERRRPQGRRPRPVAQLPPHRPRPDLHRTPRRRAAHRHHRHPRRPAAKADIRLTTTGDDLVALVDGRLPFPTAWATGRLKLDASFLDLLRLRSLL</sequence>
<dbReference type="eggNOG" id="COG3255">
    <property type="taxonomic scope" value="Bacteria"/>
</dbReference>
<evidence type="ECO:0008006" key="4">
    <source>
        <dbReference type="Google" id="ProtNLM"/>
    </source>
</evidence>
<feature type="region of interest" description="Disordered" evidence="1">
    <location>
        <begin position="1"/>
        <end position="188"/>
    </location>
</feature>
<protein>
    <recommendedName>
        <fullName evidence="4">SCP2 domain-containing protein</fullName>
    </recommendedName>
</protein>
<proteinExistence type="predicted"/>
<feature type="compositionally biased region" description="Low complexity" evidence="1">
    <location>
        <begin position="32"/>
        <end position="60"/>
    </location>
</feature>
<evidence type="ECO:0000313" key="3">
    <source>
        <dbReference type="Proteomes" id="UP000027178"/>
    </source>
</evidence>
<feature type="compositionally biased region" description="Basic residues" evidence="1">
    <location>
        <begin position="120"/>
        <end position="129"/>
    </location>
</feature>
<dbReference type="SUPFAM" id="SSF55718">
    <property type="entry name" value="SCP-like"/>
    <property type="match status" value="1"/>
</dbReference>
<dbReference type="EMBL" id="JNBY01000108">
    <property type="protein sequence ID" value="KDN82466.1"/>
    <property type="molecule type" value="Genomic_DNA"/>
</dbReference>
<reference evidence="2 3" key="1">
    <citation type="submission" date="2014-05" db="EMBL/GenBank/DDBJ databases">
        <title>Draft Genome Sequence of Kitasatospora cheerisanensis KCTC 2395.</title>
        <authorList>
            <person name="Nam D.H."/>
        </authorList>
    </citation>
    <scope>NUCLEOTIDE SEQUENCE [LARGE SCALE GENOMIC DNA]</scope>
    <source>
        <strain evidence="2 3">KCTC 2395</strain>
    </source>
</reference>
<dbReference type="AlphaFoldDB" id="A0A066YWJ0"/>
<feature type="compositionally biased region" description="Low complexity" evidence="1">
    <location>
        <begin position="10"/>
        <end position="25"/>
    </location>
</feature>
<dbReference type="PATRIC" id="fig|1348663.4.peg.5575"/>
<dbReference type="Gene3D" id="3.30.1050.10">
    <property type="entry name" value="SCP2 sterol-binding domain"/>
    <property type="match status" value="1"/>
</dbReference>
<evidence type="ECO:0000256" key="1">
    <source>
        <dbReference type="SAM" id="MobiDB-lite"/>
    </source>
</evidence>
<feature type="compositionally biased region" description="Basic residues" evidence="1">
    <location>
        <begin position="140"/>
        <end position="154"/>
    </location>
</feature>
<dbReference type="InterPro" id="IPR036527">
    <property type="entry name" value="SCP2_sterol-bd_dom_sf"/>
</dbReference>
<organism evidence="2 3">
    <name type="scientific">Kitasatospora cheerisanensis KCTC 2395</name>
    <dbReference type="NCBI Taxonomy" id="1348663"/>
    <lineage>
        <taxon>Bacteria</taxon>
        <taxon>Bacillati</taxon>
        <taxon>Actinomycetota</taxon>
        <taxon>Actinomycetes</taxon>
        <taxon>Kitasatosporales</taxon>
        <taxon>Streptomycetaceae</taxon>
        <taxon>Kitasatospora</taxon>
    </lineage>
</organism>
<gene>
    <name evidence="2" type="ORF">KCH_57590</name>
</gene>
<dbReference type="Proteomes" id="UP000027178">
    <property type="component" value="Unassembled WGS sequence"/>
</dbReference>
<comment type="caution">
    <text evidence="2">The sequence shown here is derived from an EMBL/GenBank/DDBJ whole genome shotgun (WGS) entry which is preliminary data.</text>
</comment>
<evidence type="ECO:0000313" key="2">
    <source>
        <dbReference type="EMBL" id="KDN82466.1"/>
    </source>
</evidence>
<accession>A0A066YWJ0</accession>
<keyword evidence="3" id="KW-1185">Reference proteome</keyword>
<dbReference type="HOGENOM" id="CLU_1169442_0_0_11"/>